<proteinExistence type="inferred from homology"/>
<dbReference type="HAMAP" id="MF_01212">
    <property type="entry name" value="dGTPase_type2"/>
    <property type="match status" value="1"/>
</dbReference>
<organism evidence="3 4">
    <name type="scientific">Komagataeibacter rhaeticus</name>
    <dbReference type="NCBI Taxonomy" id="215221"/>
    <lineage>
        <taxon>Bacteria</taxon>
        <taxon>Pseudomonadati</taxon>
        <taxon>Pseudomonadota</taxon>
        <taxon>Alphaproteobacteria</taxon>
        <taxon>Acetobacterales</taxon>
        <taxon>Acetobacteraceae</taxon>
        <taxon>Komagataeibacter</taxon>
    </lineage>
</organism>
<gene>
    <name evidence="3" type="ORF">GWK63_03245</name>
</gene>
<dbReference type="PANTHER" id="PTHR11373">
    <property type="entry name" value="DEOXYNUCLEOSIDE TRIPHOSPHATE TRIPHOSPHOHYDROLASE"/>
    <property type="match status" value="1"/>
</dbReference>
<dbReference type="PROSITE" id="PS51831">
    <property type="entry name" value="HD"/>
    <property type="match status" value="1"/>
</dbReference>
<evidence type="ECO:0000313" key="3">
    <source>
        <dbReference type="EMBL" id="QIP34634.1"/>
    </source>
</evidence>
<accession>A0A181C825</accession>
<dbReference type="AlphaFoldDB" id="A0A181C825"/>
<dbReference type="KEGG" id="kre:GWK63_03245"/>
<evidence type="ECO:0000256" key="1">
    <source>
        <dbReference type="ARBA" id="ARBA00022801"/>
    </source>
</evidence>
<dbReference type="PANTHER" id="PTHR11373:SF43">
    <property type="entry name" value="DEOXYGUANOSINETRIPHOSPHATE TRIPHOSPHOHYDROLASE-LIKE PROTEIN"/>
    <property type="match status" value="1"/>
</dbReference>
<dbReference type="InterPro" id="IPR050135">
    <property type="entry name" value="dGTPase-like"/>
</dbReference>
<dbReference type="SMART" id="SM00471">
    <property type="entry name" value="HDc"/>
    <property type="match status" value="1"/>
</dbReference>
<dbReference type="GO" id="GO:0006203">
    <property type="term" value="P:dGTP catabolic process"/>
    <property type="evidence" value="ECO:0007669"/>
    <property type="project" value="TreeGrafter"/>
</dbReference>
<protein>
    <recommendedName>
        <fullName evidence="2">Deoxyguanosinetriphosphate triphosphohydrolase-like protein</fullName>
    </recommendedName>
</protein>
<dbReference type="InterPro" id="IPR023023">
    <property type="entry name" value="dNTPase_2"/>
</dbReference>
<reference evidence="3 4" key="1">
    <citation type="submission" date="2020-03" db="EMBL/GenBank/DDBJ databases">
        <title>Isolation of cellulose-producing strains, genome characterization and application of the synthesized cellulose films as an economical and sustainable material for piezoelectric sensor construction.</title>
        <authorList>
            <person name="Mangayil R.K."/>
        </authorList>
    </citation>
    <scope>NUCLEOTIDE SEQUENCE [LARGE SCALE GENOMIC DNA]</scope>
    <source>
        <strain evidence="3 4">ENS 9a1a</strain>
    </source>
</reference>
<keyword evidence="1 2" id="KW-0378">Hydrolase</keyword>
<dbReference type="Proteomes" id="UP000502533">
    <property type="component" value="Chromosome"/>
</dbReference>
<dbReference type="Pfam" id="PF01966">
    <property type="entry name" value="HD"/>
    <property type="match status" value="1"/>
</dbReference>
<dbReference type="SUPFAM" id="SSF109604">
    <property type="entry name" value="HD-domain/PDEase-like"/>
    <property type="match status" value="1"/>
</dbReference>
<dbReference type="GeneID" id="85021162"/>
<dbReference type="NCBIfam" id="TIGR01353">
    <property type="entry name" value="dGTP_triPase"/>
    <property type="match status" value="1"/>
</dbReference>
<evidence type="ECO:0000313" key="4">
    <source>
        <dbReference type="Proteomes" id="UP000502533"/>
    </source>
</evidence>
<keyword evidence="4" id="KW-1185">Reference proteome</keyword>
<dbReference type="InterPro" id="IPR006674">
    <property type="entry name" value="HD_domain"/>
</dbReference>
<dbReference type="EMBL" id="CP050139">
    <property type="protein sequence ID" value="QIP34634.1"/>
    <property type="molecule type" value="Genomic_DNA"/>
</dbReference>
<evidence type="ECO:0000256" key="2">
    <source>
        <dbReference type="HAMAP-Rule" id="MF_01212"/>
    </source>
</evidence>
<dbReference type="GO" id="GO:0008832">
    <property type="term" value="F:dGTPase activity"/>
    <property type="evidence" value="ECO:0007669"/>
    <property type="project" value="TreeGrafter"/>
</dbReference>
<dbReference type="CDD" id="cd00077">
    <property type="entry name" value="HDc"/>
    <property type="match status" value="1"/>
</dbReference>
<dbReference type="InterPro" id="IPR026875">
    <property type="entry name" value="PHydrolase_assoc_dom"/>
</dbReference>
<comment type="similarity">
    <text evidence="2">Belongs to the dGTPase family. Type 2 subfamily.</text>
</comment>
<dbReference type="Gene3D" id="1.10.3210.10">
    <property type="entry name" value="Hypothetical protein af1432"/>
    <property type="match status" value="1"/>
</dbReference>
<dbReference type="InterPro" id="IPR003607">
    <property type="entry name" value="HD/PDEase_dom"/>
</dbReference>
<name>A0A181C825_9PROT</name>
<sequence length="392" mass="44237">MSTAPYAVQPATARGRLYPEAEAPTRSPWQRDRDRVLHSAGFRTLQYKTQVFLNHEGDFFRTRLTHSLEVAQVARSIARRLGLEEDLTEGLALAHDLGHTPFGHAGEDALAAAMKPWGGFDHNTQSLRLVTLLERRYFAFDGLNLTWEMLEGLAKHNGPVDHPTAYLARYAARHRLELGSYASAEAQVAALSDDIAYHAHDLDDGLRAGLLHIEELETLPVVREALAEARRAQHEATHDGGNNDPRLRHETIRRVINTLAMDLIRQTQRNLERLAPRSADDIRHAARPVVAYSPEIGAANLEIRKFLYARLYRHWRVNRMARKARLTVESIFTILSENMTLLPDGWRESALAARDADDMARACRVVADYIAGMTDRCAMEEYRRLTDLSSPG</sequence>
<dbReference type="InterPro" id="IPR006261">
    <property type="entry name" value="dGTPase"/>
</dbReference>
<dbReference type="NCBIfam" id="NF002326">
    <property type="entry name" value="PRK01286.1-1"/>
    <property type="match status" value="1"/>
</dbReference>
<dbReference type="Pfam" id="PF13286">
    <property type="entry name" value="HD_assoc"/>
    <property type="match status" value="1"/>
</dbReference>
<dbReference type="RefSeq" id="WP_007399092.1">
    <property type="nucleotide sequence ID" value="NZ_CALMTF010000129.1"/>
</dbReference>